<keyword evidence="2" id="KW-1185">Reference proteome</keyword>
<dbReference type="AlphaFoldDB" id="A0A553C6T0"/>
<name>A0A553C6T0_9FLAO</name>
<sequence>MFFGPFKFPKTCTRQIDKVNLHSKIRIIIKNLNTLKTNLLKLLFILFPVVLLAQTVKEKEVNHQFQTWASLNTVTKFSEHWGIAADAHLRTNDFFQDNNFFFLRGGLAYIPNSKFSFTAGYAHMWLAPKITEWSTFSDENRMYQQVQMNTKSGNLSILQRIRNEQRWQEIIVNDVETGKNKFSNRVRYLISTTIPIFKNKKAPSLVLSDELLIQFGKDIVYNTFDQNRFFVGIKQSINPKLSYDFGYMNVYQQKSNGYQYDMNHTLRLFFYMNSSVAPTKK</sequence>
<gene>
    <name evidence="1" type="ORF">FNW17_14740</name>
</gene>
<proteinExistence type="predicted"/>
<dbReference type="EMBL" id="VJZR01000018">
    <property type="protein sequence ID" value="TRX16122.1"/>
    <property type="molecule type" value="Genomic_DNA"/>
</dbReference>
<dbReference type="Pfam" id="PF10677">
    <property type="entry name" value="DUF2490"/>
    <property type="match status" value="1"/>
</dbReference>
<evidence type="ECO:0000313" key="2">
    <source>
        <dbReference type="Proteomes" id="UP000318585"/>
    </source>
</evidence>
<protein>
    <submittedName>
        <fullName evidence="1">DUF2490 domain-containing protein</fullName>
    </submittedName>
</protein>
<dbReference type="InterPro" id="IPR019619">
    <property type="entry name" value="DUF2490"/>
</dbReference>
<dbReference type="OrthoDB" id="1118734at2"/>
<organism evidence="1 2">
    <name type="scientific">Flavobacterium franklandianum</name>
    <dbReference type="NCBI Taxonomy" id="2594430"/>
    <lineage>
        <taxon>Bacteria</taxon>
        <taxon>Pseudomonadati</taxon>
        <taxon>Bacteroidota</taxon>
        <taxon>Flavobacteriia</taxon>
        <taxon>Flavobacteriales</taxon>
        <taxon>Flavobacteriaceae</taxon>
        <taxon>Flavobacterium</taxon>
    </lineage>
</organism>
<reference evidence="1 2" key="1">
    <citation type="submission" date="2019-07" db="EMBL/GenBank/DDBJ databases">
        <title>Novel species of Flavobacterium.</title>
        <authorList>
            <person name="Liu Q."/>
            <person name="Xin Y.-H."/>
        </authorList>
    </citation>
    <scope>NUCLEOTIDE SEQUENCE [LARGE SCALE GENOMIC DNA]</scope>
    <source>
        <strain evidence="1 2">LB3P56</strain>
    </source>
</reference>
<evidence type="ECO:0000313" key="1">
    <source>
        <dbReference type="EMBL" id="TRX16122.1"/>
    </source>
</evidence>
<accession>A0A553C6T0</accession>
<comment type="caution">
    <text evidence="1">The sequence shown here is derived from an EMBL/GenBank/DDBJ whole genome shotgun (WGS) entry which is preliminary data.</text>
</comment>
<dbReference type="Proteomes" id="UP000318585">
    <property type="component" value="Unassembled WGS sequence"/>
</dbReference>